<dbReference type="InterPro" id="IPR052707">
    <property type="entry name" value="OsmC_Ohr_Peroxiredoxin"/>
</dbReference>
<dbReference type="GO" id="GO:0004601">
    <property type="term" value="F:peroxidase activity"/>
    <property type="evidence" value="ECO:0007669"/>
    <property type="project" value="UniProtKB-KW"/>
</dbReference>
<dbReference type="PANTHER" id="PTHR42830">
    <property type="entry name" value="OSMOTICALLY INDUCIBLE FAMILY PROTEIN"/>
    <property type="match status" value="1"/>
</dbReference>
<keyword evidence="2" id="KW-1185">Reference proteome</keyword>
<dbReference type="InterPro" id="IPR036102">
    <property type="entry name" value="OsmC/Ohrsf"/>
</dbReference>
<dbReference type="RefSeq" id="WP_282715337.1">
    <property type="nucleotide sequence ID" value="NZ_JASCRV010000008.1"/>
</dbReference>
<name>A0AAW6TQB6_9FLAO</name>
<dbReference type="InterPro" id="IPR003718">
    <property type="entry name" value="OsmC/Ohr_fam"/>
</dbReference>
<sequence>MYTYEVNLKWSDKRKGMLSSPVLPQNIEVATPPEFPKGMEKIWSPEHLFVAAINSCLLTTFLSIAENSRLQFISFESKSTCNVDKINGKHTITEIILQPKLVIHYSQKPERAKHILEMSEKACLISNAIKITIRLEPEIIIEYNLVPLGNSFKNSI</sequence>
<accession>A0AAW6TQB6</accession>
<protein>
    <submittedName>
        <fullName evidence="1">OsmC family protein</fullName>
        <ecNumber evidence="1">1.11.1.-</ecNumber>
    </submittedName>
</protein>
<dbReference type="Pfam" id="PF02566">
    <property type="entry name" value="OsmC"/>
    <property type="match status" value="1"/>
</dbReference>
<dbReference type="AlphaFoldDB" id="A0AAW6TQB6"/>
<dbReference type="SUPFAM" id="SSF82784">
    <property type="entry name" value="OsmC-like"/>
    <property type="match status" value="1"/>
</dbReference>
<dbReference type="InterPro" id="IPR015946">
    <property type="entry name" value="KH_dom-like_a/b"/>
</dbReference>
<evidence type="ECO:0000313" key="2">
    <source>
        <dbReference type="Proteomes" id="UP001228643"/>
    </source>
</evidence>
<dbReference type="EC" id="1.11.1.-" evidence="1"/>
<comment type="caution">
    <text evidence="1">The sequence shown here is derived from an EMBL/GenBank/DDBJ whole genome shotgun (WGS) entry which is preliminary data.</text>
</comment>
<keyword evidence="1" id="KW-0575">Peroxidase</keyword>
<dbReference type="Proteomes" id="UP001228643">
    <property type="component" value="Unassembled WGS sequence"/>
</dbReference>
<reference evidence="1 2" key="1">
    <citation type="submission" date="2023-04" db="EMBL/GenBank/DDBJ databases">
        <title>Two novel species of Flavobacterium.</title>
        <authorList>
            <person name="Liu Q."/>
            <person name="Xin Y.-H."/>
        </authorList>
    </citation>
    <scope>NUCLEOTIDE SEQUENCE [LARGE SCALE GENOMIC DNA]</scope>
    <source>
        <strain evidence="1 2">LB2P87</strain>
    </source>
</reference>
<dbReference type="PANTHER" id="PTHR42830:SF2">
    <property type="entry name" value="OSMC_OHR FAMILY PROTEIN"/>
    <property type="match status" value="1"/>
</dbReference>
<keyword evidence="1" id="KW-0560">Oxidoreductase</keyword>
<gene>
    <name evidence="1" type="ORF">QLS97_07055</name>
</gene>
<evidence type="ECO:0000313" key="1">
    <source>
        <dbReference type="EMBL" id="MDI5949402.1"/>
    </source>
</evidence>
<proteinExistence type="predicted"/>
<dbReference type="EMBL" id="JASCRY010000001">
    <property type="protein sequence ID" value="MDI5949402.1"/>
    <property type="molecule type" value="Genomic_DNA"/>
</dbReference>
<organism evidence="1 2">
    <name type="scientific">Flavobacterium yafengii</name>
    <dbReference type="NCBI Taxonomy" id="3041253"/>
    <lineage>
        <taxon>Bacteria</taxon>
        <taxon>Pseudomonadati</taxon>
        <taxon>Bacteroidota</taxon>
        <taxon>Flavobacteriia</taxon>
        <taxon>Flavobacteriales</taxon>
        <taxon>Flavobacteriaceae</taxon>
        <taxon>Flavobacterium</taxon>
    </lineage>
</organism>
<dbReference type="Gene3D" id="3.30.300.20">
    <property type="match status" value="1"/>
</dbReference>